<dbReference type="Pfam" id="PF01040">
    <property type="entry name" value="UbiA"/>
    <property type="match status" value="1"/>
</dbReference>
<evidence type="ECO:0008006" key="8">
    <source>
        <dbReference type="Google" id="ProtNLM"/>
    </source>
</evidence>
<dbReference type="PANTHER" id="PTHR13929">
    <property type="entry name" value="1,4-DIHYDROXY-2-NAPHTHOATE OCTAPRENYLTRANSFERASE"/>
    <property type="match status" value="1"/>
</dbReference>
<evidence type="ECO:0000256" key="4">
    <source>
        <dbReference type="ARBA" id="ARBA00022989"/>
    </source>
</evidence>
<reference evidence="7" key="1">
    <citation type="journal article" date="2014" name="Front. Microbiol.">
        <title>High frequency of phylogenetically diverse reductive dehalogenase-homologous genes in deep subseafloor sedimentary metagenomes.</title>
        <authorList>
            <person name="Kawai M."/>
            <person name="Futagami T."/>
            <person name="Toyoda A."/>
            <person name="Takaki Y."/>
            <person name="Nishi S."/>
            <person name="Hori S."/>
            <person name="Arai W."/>
            <person name="Tsubouchi T."/>
            <person name="Morono Y."/>
            <person name="Uchiyama I."/>
            <person name="Ito T."/>
            <person name="Fujiyama A."/>
            <person name="Inagaki F."/>
            <person name="Takami H."/>
        </authorList>
    </citation>
    <scope>NUCLEOTIDE SEQUENCE</scope>
    <source>
        <strain evidence="7">Expedition CK06-06</strain>
    </source>
</reference>
<dbReference type="GO" id="GO:0016020">
    <property type="term" value="C:membrane"/>
    <property type="evidence" value="ECO:0007669"/>
    <property type="project" value="UniProtKB-SubCell"/>
</dbReference>
<dbReference type="CDD" id="cd13962">
    <property type="entry name" value="PT_UbiA_UBIAD1"/>
    <property type="match status" value="1"/>
</dbReference>
<evidence type="ECO:0000256" key="1">
    <source>
        <dbReference type="ARBA" id="ARBA00004141"/>
    </source>
</evidence>
<organism evidence="7">
    <name type="scientific">marine sediment metagenome</name>
    <dbReference type="NCBI Taxonomy" id="412755"/>
    <lineage>
        <taxon>unclassified sequences</taxon>
        <taxon>metagenomes</taxon>
        <taxon>ecological metagenomes</taxon>
    </lineage>
</organism>
<dbReference type="Gene3D" id="1.20.120.1780">
    <property type="entry name" value="UbiA prenyltransferase"/>
    <property type="match status" value="1"/>
</dbReference>
<evidence type="ECO:0000313" key="7">
    <source>
        <dbReference type="EMBL" id="GAH76095.1"/>
    </source>
</evidence>
<keyword evidence="4 6" id="KW-1133">Transmembrane helix</keyword>
<accession>X1J3M9</accession>
<dbReference type="EMBL" id="BARU01026419">
    <property type="protein sequence ID" value="GAH76095.1"/>
    <property type="molecule type" value="Genomic_DNA"/>
</dbReference>
<proteinExistence type="predicted"/>
<feature type="non-terminal residue" evidence="7">
    <location>
        <position position="1"/>
    </location>
</feature>
<dbReference type="GO" id="GO:0004659">
    <property type="term" value="F:prenyltransferase activity"/>
    <property type="evidence" value="ECO:0007669"/>
    <property type="project" value="InterPro"/>
</dbReference>
<evidence type="ECO:0000256" key="6">
    <source>
        <dbReference type="SAM" id="Phobius"/>
    </source>
</evidence>
<dbReference type="InterPro" id="IPR000537">
    <property type="entry name" value="UbiA_prenyltransferase"/>
</dbReference>
<comment type="subcellular location">
    <subcellularLocation>
        <location evidence="1">Membrane</location>
        <topology evidence="1">Multi-pass membrane protein</topology>
    </subcellularLocation>
</comment>
<dbReference type="AlphaFoldDB" id="X1J3M9"/>
<dbReference type="GO" id="GO:0042371">
    <property type="term" value="P:vitamin K biosynthetic process"/>
    <property type="evidence" value="ECO:0007669"/>
    <property type="project" value="TreeGrafter"/>
</dbReference>
<evidence type="ECO:0000256" key="3">
    <source>
        <dbReference type="ARBA" id="ARBA00022692"/>
    </source>
</evidence>
<gene>
    <name evidence="7" type="ORF">S03H2_42439</name>
</gene>
<feature type="transmembrane region" description="Helical" evidence="6">
    <location>
        <begin position="98"/>
        <end position="118"/>
    </location>
</feature>
<keyword evidence="3 6" id="KW-0812">Transmembrane</keyword>
<sequence length="122" mass="13394">GILVHNLLLLNEFPDTEADRKANRKTLPITMGKTKAGIVYSVLTVLVYLWIIGWVIAGLMPVFSLVALLTLPLAIKAIQGARKHEEMTRLMPAMANNVLVVLLTQLLLGIGYVLATVFKESI</sequence>
<dbReference type="GO" id="GO:0009234">
    <property type="term" value="P:menaquinone biosynthetic process"/>
    <property type="evidence" value="ECO:0007669"/>
    <property type="project" value="TreeGrafter"/>
</dbReference>
<keyword evidence="5 6" id="KW-0472">Membrane</keyword>
<dbReference type="PANTHER" id="PTHR13929:SF0">
    <property type="entry name" value="UBIA PRENYLTRANSFERASE DOMAIN-CONTAINING PROTEIN 1"/>
    <property type="match status" value="1"/>
</dbReference>
<keyword evidence="2" id="KW-0808">Transferase</keyword>
<name>X1J3M9_9ZZZZ</name>
<feature type="transmembrane region" description="Helical" evidence="6">
    <location>
        <begin position="37"/>
        <end position="56"/>
    </location>
</feature>
<evidence type="ECO:0000256" key="2">
    <source>
        <dbReference type="ARBA" id="ARBA00022679"/>
    </source>
</evidence>
<protein>
    <recommendedName>
        <fullName evidence="8">Prenyltransferase</fullName>
    </recommendedName>
</protein>
<comment type="caution">
    <text evidence="7">The sequence shown here is derived from an EMBL/GenBank/DDBJ whole genome shotgun (WGS) entry which is preliminary data.</text>
</comment>
<evidence type="ECO:0000256" key="5">
    <source>
        <dbReference type="ARBA" id="ARBA00023136"/>
    </source>
</evidence>
<dbReference type="InterPro" id="IPR026046">
    <property type="entry name" value="UBIAD1"/>
</dbReference>